<keyword evidence="2" id="KW-1185">Reference proteome</keyword>
<dbReference type="Proteomes" id="UP000054166">
    <property type="component" value="Unassembled WGS sequence"/>
</dbReference>
<name>A0A0C3FL83_PILCF</name>
<evidence type="ECO:0000313" key="2">
    <source>
        <dbReference type="Proteomes" id="UP000054166"/>
    </source>
</evidence>
<dbReference type="HOGENOM" id="CLU_1133950_0_0_1"/>
<dbReference type="InParanoid" id="A0A0C3FL83"/>
<reference evidence="2" key="2">
    <citation type="submission" date="2015-01" db="EMBL/GenBank/DDBJ databases">
        <title>Evolutionary Origins and Diversification of the Mycorrhizal Mutualists.</title>
        <authorList>
            <consortium name="DOE Joint Genome Institute"/>
            <consortium name="Mycorrhizal Genomics Consortium"/>
            <person name="Kohler A."/>
            <person name="Kuo A."/>
            <person name="Nagy L.G."/>
            <person name="Floudas D."/>
            <person name="Copeland A."/>
            <person name="Barry K.W."/>
            <person name="Cichocki N."/>
            <person name="Veneault-Fourrey C."/>
            <person name="LaButti K."/>
            <person name="Lindquist E.A."/>
            <person name="Lipzen A."/>
            <person name="Lundell T."/>
            <person name="Morin E."/>
            <person name="Murat C."/>
            <person name="Riley R."/>
            <person name="Ohm R."/>
            <person name="Sun H."/>
            <person name="Tunlid A."/>
            <person name="Henrissat B."/>
            <person name="Grigoriev I.V."/>
            <person name="Hibbett D.S."/>
            <person name="Martin F."/>
        </authorList>
    </citation>
    <scope>NUCLEOTIDE SEQUENCE [LARGE SCALE GENOMIC DNA]</scope>
    <source>
        <strain evidence="2">F 1598</strain>
    </source>
</reference>
<dbReference type="EMBL" id="KN833005">
    <property type="protein sequence ID" value="KIM80241.1"/>
    <property type="molecule type" value="Genomic_DNA"/>
</dbReference>
<proteinExistence type="predicted"/>
<sequence>MSGGRGKSILNRNSSPVKVVAESGDMDHDEVGGVNKDPLGCPSVLSSNNIDLLAPSVVLHNLPIFIFINLPQAAQMQILAPANTLPPSASSFSSIHPNRNVSATGLIPNTRSTPFRTLADEDKWFEEASKQRVQNEVLCIWDWFNEDEQLWLWLRSNPGLNHGVCWQFPSTTACHSLVCSNGEFNPDDSGLVSLIHINSLKEMTPKVIDEVNSIEVANGRGPGGGEGDAEGVEAGTILMLVESNK</sequence>
<dbReference type="AlphaFoldDB" id="A0A0C3FL83"/>
<protein>
    <submittedName>
        <fullName evidence="1">Uncharacterized protein</fullName>
    </submittedName>
</protein>
<organism evidence="1 2">
    <name type="scientific">Piloderma croceum (strain F 1598)</name>
    <dbReference type="NCBI Taxonomy" id="765440"/>
    <lineage>
        <taxon>Eukaryota</taxon>
        <taxon>Fungi</taxon>
        <taxon>Dikarya</taxon>
        <taxon>Basidiomycota</taxon>
        <taxon>Agaricomycotina</taxon>
        <taxon>Agaricomycetes</taxon>
        <taxon>Agaricomycetidae</taxon>
        <taxon>Atheliales</taxon>
        <taxon>Atheliaceae</taxon>
        <taxon>Piloderma</taxon>
    </lineage>
</organism>
<gene>
    <name evidence="1" type="ORF">PILCRDRAFT_9785</name>
</gene>
<accession>A0A0C3FL83</accession>
<reference evidence="1 2" key="1">
    <citation type="submission" date="2014-04" db="EMBL/GenBank/DDBJ databases">
        <authorList>
            <consortium name="DOE Joint Genome Institute"/>
            <person name="Kuo A."/>
            <person name="Tarkka M."/>
            <person name="Buscot F."/>
            <person name="Kohler A."/>
            <person name="Nagy L.G."/>
            <person name="Floudas D."/>
            <person name="Copeland A."/>
            <person name="Barry K.W."/>
            <person name="Cichocki N."/>
            <person name="Veneault-Fourrey C."/>
            <person name="LaButti K."/>
            <person name="Lindquist E.A."/>
            <person name="Lipzen A."/>
            <person name="Lundell T."/>
            <person name="Morin E."/>
            <person name="Murat C."/>
            <person name="Sun H."/>
            <person name="Tunlid A."/>
            <person name="Henrissat B."/>
            <person name="Grigoriev I.V."/>
            <person name="Hibbett D.S."/>
            <person name="Martin F."/>
            <person name="Nordberg H.P."/>
            <person name="Cantor M.N."/>
            <person name="Hua S.X."/>
        </authorList>
    </citation>
    <scope>NUCLEOTIDE SEQUENCE [LARGE SCALE GENOMIC DNA]</scope>
    <source>
        <strain evidence="1 2">F 1598</strain>
    </source>
</reference>
<evidence type="ECO:0000313" key="1">
    <source>
        <dbReference type="EMBL" id="KIM80241.1"/>
    </source>
</evidence>